<dbReference type="PROSITE" id="PS50096">
    <property type="entry name" value="IQ"/>
    <property type="match status" value="1"/>
</dbReference>
<gene>
    <name evidence="12" type="ORF">AKAME5_000262300</name>
</gene>
<comment type="similarity">
    <text evidence="2">Belongs to the DRC9 family.</text>
</comment>
<dbReference type="AlphaFoldDB" id="A0AAD3M727"/>
<evidence type="ECO:0000256" key="9">
    <source>
        <dbReference type="ARBA" id="ARBA00032183"/>
    </source>
</evidence>
<comment type="subcellular location">
    <subcellularLocation>
        <location evidence="1">Cytoplasm</location>
        <location evidence="1">Cytoskeleton</location>
        <location evidence="1">Flagellum axoneme</location>
    </subcellularLocation>
</comment>
<evidence type="ECO:0000256" key="7">
    <source>
        <dbReference type="ARBA" id="ARBA00023212"/>
    </source>
</evidence>
<keyword evidence="4" id="KW-0963">Cytoplasm</keyword>
<dbReference type="GO" id="GO:0044782">
    <property type="term" value="P:cilium organization"/>
    <property type="evidence" value="ECO:0007669"/>
    <property type="project" value="TreeGrafter"/>
</dbReference>
<evidence type="ECO:0000256" key="10">
    <source>
        <dbReference type="SAM" id="Coils"/>
    </source>
</evidence>
<keyword evidence="13" id="KW-1185">Reference proteome</keyword>
<evidence type="ECO:0000313" key="12">
    <source>
        <dbReference type="EMBL" id="GLD48685.1"/>
    </source>
</evidence>
<accession>A0AAD3M727</accession>
<organism evidence="12 13">
    <name type="scientific">Lates japonicus</name>
    <name type="common">Japanese lates</name>
    <dbReference type="NCBI Taxonomy" id="270547"/>
    <lineage>
        <taxon>Eukaryota</taxon>
        <taxon>Metazoa</taxon>
        <taxon>Chordata</taxon>
        <taxon>Craniata</taxon>
        <taxon>Vertebrata</taxon>
        <taxon>Euteleostomi</taxon>
        <taxon>Actinopterygii</taxon>
        <taxon>Neopterygii</taxon>
        <taxon>Teleostei</taxon>
        <taxon>Neoteleostei</taxon>
        <taxon>Acanthomorphata</taxon>
        <taxon>Carangaria</taxon>
        <taxon>Carangaria incertae sedis</taxon>
        <taxon>Centropomidae</taxon>
        <taxon>Lates</taxon>
    </lineage>
</organism>
<dbReference type="PANTHER" id="PTHR14871">
    <property type="entry name" value="DYNEIN REGULATORY COMPLEX PROTEIN 9"/>
    <property type="match status" value="1"/>
</dbReference>
<feature type="region of interest" description="Disordered" evidence="11">
    <location>
        <begin position="302"/>
        <end position="324"/>
    </location>
</feature>
<evidence type="ECO:0000256" key="3">
    <source>
        <dbReference type="ARBA" id="ARBA00013738"/>
    </source>
</evidence>
<evidence type="ECO:0000256" key="6">
    <source>
        <dbReference type="ARBA" id="ARBA00023069"/>
    </source>
</evidence>
<evidence type="ECO:0000256" key="11">
    <source>
        <dbReference type="SAM" id="MobiDB-lite"/>
    </source>
</evidence>
<keyword evidence="5" id="KW-0282">Flagellum</keyword>
<reference evidence="12" key="1">
    <citation type="submission" date="2022-08" db="EMBL/GenBank/DDBJ databases">
        <title>Genome sequencing of akame (Lates japonicus).</title>
        <authorList>
            <person name="Hashiguchi Y."/>
            <person name="Takahashi H."/>
        </authorList>
    </citation>
    <scope>NUCLEOTIDE SEQUENCE</scope>
    <source>
        <strain evidence="12">Kochi</strain>
    </source>
</reference>
<dbReference type="GO" id="GO:0005737">
    <property type="term" value="C:cytoplasm"/>
    <property type="evidence" value="ECO:0007669"/>
    <property type="project" value="TreeGrafter"/>
</dbReference>
<feature type="coiled-coil region" evidence="10">
    <location>
        <begin position="250"/>
        <end position="280"/>
    </location>
</feature>
<dbReference type="GO" id="GO:0031514">
    <property type="term" value="C:motile cilium"/>
    <property type="evidence" value="ECO:0007669"/>
    <property type="project" value="TreeGrafter"/>
</dbReference>
<proteinExistence type="inferred from homology"/>
<dbReference type="InterPro" id="IPR000048">
    <property type="entry name" value="IQ_motif_EF-hand-BS"/>
</dbReference>
<sequence length="324" mass="38560">MGDHIRELKMSLSQIQSLRVAAVLGDCLDQLDILGHTLMVQIGRERGTVEAPERVRLAKLRRDCQYIWQQVSTLHLELEEKQSFSSLLQVVEEEEQRKKAENVQREAKREVKQRKQALQIQQGEIEQKNEKLKELSWVSKDLRYQLNEQASMIVNQRMIAEKCIELKLQQIQRETIQAEKLLEDQLELLQKQLKDEARVHEESEKFLQNQHEGLQLQLQQWQEHTQQMLQEKEQQLNHVHCKRTVNLEKLSEMRRKFKQMEQVAMEDREEQEKLRQQQAEARAATKLQAWWRGCMVRRGLGSFKKAEEDKKGKKKKDGKKKKKK</sequence>
<feature type="coiled-coil region" evidence="10">
    <location>
        <begin position="168"/>
        <end position="224"/>
    </location>
</feature>
<feature type="coiled-coil region" evidence="10">
    <location>
        <begin position="90"/>
        <end position="135"/>
    </location>
</feature>
<feature type="compositionally biased region" description="Basic residues" evidence="11">
    <location>
        <begin position="312"/>
        <end position="324"/>
    </location>
</feature>
<evidence type="ECO:0000256" key="4">
    <source>
        <dbReference type="ARBA" id="ARBA00022490"/>
    </source>
</evidence>
<dbReference type="CDD" id="cd23766">
    <property type="entry name" value="IQCG"/>
    <property type="match status" value="1"/>
</dbReference>
<evidence type="ECO:0000256" key="5">
    <source>
        <dbReference type="ARBA" id="ARBA00022846"/>
    </source>
</evidence>
<dbReference type="Pfam" id="PF00612">
    <property type="entry name" value="IQ"/>
    <property type="match status" value="1"/>
</dbReference>
<keyword evidence="7" id="KW-0206">Cytoskeleton</keyword>
<protein>
    <recommendedName>
        <fullName evidence="3">Dynein regulatory complex protein 9</fullName>
    </recommendedName>
    <alternativeName>
        <fullName evidence="9">IQ domain-containing protein G</fullName>
    </alternativeName>
</protein>
<evidence type="ECO:0000256" key="8">
    <source>
        <dbReference type="ARBA" id="ARBA00023273"/>
    </source>
</evidence>
<dbReference type="PANTHER" id="PTHR14871:SF1">
    <property type="entry name" value="DYNEIN REGULATORY COMPLEX PROTEIN 9"/>
    <property type="match status" value="1"/>
</dbReference>
<dbReference type="InterPro" id="IPR042618">
    <property type="entry name" value="IQCG"/>
</dbReference>
<comment type="caution">
    <text evidence="12">The sequence shown here is derived from an EMBL/GenBank/DDBJ whole genome shotgun (WGS) entry which is preliminary data.</text>
</comment>
<evidence type="ECO:0000313" key="13">
    <source>
        <dbReference type="Proteomes" id="UP001279410"/>
    </source>
</evidence>
<keyword evidence="10" id="KW-0175">Coiled coil</keyword>
<evidence type="ECO:0000256" key="2">
    <source>
        <dbReference type="ARBA" id="ARBA00008222"/>
    </source>
</evidence>
<dbReference type="EMBL" id="BRZM01000006">
    <property type="protein sequence ID" value="GLD48685.1"/>
    <property type="molecule type" value="Genomic_DNA"/>
</dbReference>
<keyword evidence="6" id="KW-0969">Cilium</keyword>
<dbReference type="Proteomes" id="UP001279410">
    <property type="component" value="Unassembled WGS sequence"/>
</dbReference>
<evidence type="ECO:0000256" key="1">
    <source>
        <dbReference type="ARBA" id="ARBA00004611"/>
    </source>
</evidence>
<keyword evidence="8" id="KW-0966">Cell projection</keyword>
<name>A0AAD3M727_LATJO</name>